<dbReference type="Pfam" id="PF06831">
    <property type="entry name" value="H2TH"/>
    <property type="match status" value="1"/>
</dbReference>
<keyword evidence="7" id="KW-0862">Zinc</keyword>
<evidence type="ECO:0000256" key="6">
    <source>
        <dbReference type="ARBA" id="ARBA00022801"/>
    </source>
</evidence>
<evidence type="ECO:0000256" key="3">
    <source>
        <dbReference type="ARBA" id="ARBA00022723"/>
    </source>
</evidence>
<evidence type="ECO:0000313" key="17">
    <source>
        <dbReference type="EMBL" id="MEE4022447.1"/>
    </source>
</evidence>
<gene>
    <name evidence="17" type="ORF">V1Y59_05090</name>
</gene>
<dbReference type="EMBL" id="JAZDUE010000003">
    <property type="protein sequence ID" value="MEE4022447.1"/>
    <property type="molecule type" value="Genomic_DNA"/>
</dbReference>
<feature type="domain" description="Formamidopyrimidine-DNA glycosylase catalytic" evidence="16">
    <location>
        <begin position="2"/>
        <end position="111"/>
    </location>
</feature>
<evidence type="ECO:0000256" key="10">
    <source>
        <dbReference type="ARBA" id="ARBA00023239"/>
    </source>
</evidence>
<name>A0ABU7MQ40_9ACTN</name>
<organism evidence="17 18">
    <name type="scientific">Gordonia prachuapensis</name>
    <dbReference type="NCBI Taxonomy" id="3115651"/>
    <lineage>
        <taxon>Bacteria</taxon>
        <taxon>Bacillati</taxon>
        <taxon>Actinomycetota</taxon>
        <taxon>Actinomycetes</taxon>
        <taxon>Mycobacteriales</taxon>
        <taxon>Gordoniaceae</taxon>
        <taxon>Gordonia</taxon>
    </lineage>
</organism>
<dbReference type="Gene3D" id="1.10.8.50">
    <property type="match status" value="1"/>
</dbReference>
<evidence type="ECO:0000256" key="9">
    <source>
        <dbReference type="ARBA" id="ARBA00023204"/>
    </source>
</evidence>
<keyword evidence="6" id="KW-0378">Hydrolase</keyword>
<evidence type="ECO:0000256" key="7">
    <source>
        <dbReference type="ARBA" id="ARBA00022833"/>
    </source>
</evidence>
<evidence type="ECO:0000256" key="5">
    <source>
        <dbReference type="ARBA" id="ARBA00022771"/>
    </source>
</evidence>
<dbReference type="PANTHER" id="PTHR42697">
    <property type="entry name" value="ENDONUCLEASE 8"/>
    <property type="match status" value="1"/>
</dbReference>
<dbReference type="InterPro" id="IPR035937">
    <property type="entry name" value="FPG_N"/>
</dbReference>
<dbReference type="SUPFAM" id="SSF46946">
    <property type="entry name" value="S13-like H2TH domain"/>
    <property type="match status" value="1"/>
</dbReference>
<protein>
    <recommendedName>
        <fullName evidence="2">DNA-(apurinic or apyrimidinic site) lyase</fullName>
        <ecNumber evidence="2">4.2.99.18</ecNumber>
    </recommendedName>
</protein>
<dbReference type="InterPro" id="IPR000214">
    <property type="entry name" value="Znf_DNA_glyclase/AP_lyase"/>
</dbReference>
<dbReference type="InterPro" id="IPR015886">
    <property type="entry name" value="H2TH_FPG"/>
</dbReference>
<sequence>MPEGDTVFAAATRLRAALEGQRLVRTQFRVPSLATVDLAGRTVRSVRSVGKHLLIDVAGADDDRPESGAVSIHSHLKMEGAWHVHAVGSRWRRPGFQARVVLRTATSEAVGFELGILELTETPEEDLAYLGPDLLSDDWDPAEAVRRIEAVPDESIGVALLDQRLMAGIGNVYRSELCFLRKVLPTRAVREVDIASMVELSRRVLWANRLRSARTTTGQTAPNARLWVYGRRGQLCRRCGSPIERDQLGSIGEDRVIYFCPRCQT</sequence>
<keyword evidence="3" id="KW-0479">Metal-binding</keyword>
<evidence type="ECO:0000313" key="18">
    <source>
        <dbReference type="Proteomes" id="UP001335729"/>
    </source>
</evidence>
<feature type="domain" description="FPG-type" evidence="15">
    <location>
        <begin position="227"/>
        <end position="265"/>
    </location>
</feature>
<keyword evidence="5 14" id="KW-0863">Zinc-finger</keyword>
<evidence type="ECO:0000256" key="12">
    <source>
        <dbReference type="ARBA" id="ARBA00023295"/>
    </source>
</evidence>
<evidence type="ECO:0000259" key="16">
    <source>
        <dbReference type="PROSITE" id="PS51068"/>
    </source>
</evidence>
<evidence type="ECO:0000256" key="11">
    <source>
        <dbReference type="ARBA" id="ARBA00023268"/>
    </source>
</evidence>
<proteinExistence type="inferred from homology"/>
<keyword evidence="12" id="KW-0326">Glycosidase</keyword>
<evidence type="ECO:0000256" key="13">
    <source>
        <dbReference type="ARBA" id="ARBA00044632"/>
    </source>
</evidence>
<keyword evidence="9" id="KW-0234">DNA repair</keyword>
<dbReference type="EC" id="4.2.99.18" evidence="2"/>
<evidence type="ECO:0000256" key="2">
    <source>
        <dbReference type="ARBA" id="ARBA00012720"/>
    </source>
</evidence>
<dbReference type="Pfam" id="PF01149">
    <property type="entry name" value="Fapy_DNA_glyco"/>
    <property type="match status" value="1"/>
</dbReference>
<dbReference type="SMART" id="SM00898">
    <property type="entry name" value="Fapy_DNA_glyco"/>
    <property type="match status" value="1"/>
</dbReference>
<reference evidence="17 18" key="1">
    <citation type="submission" date="2024-01" db="EMBL/GenBank/DDBJ databases">
        <title>Draft genome sequence of Gordonia sp. PKS22-38.</title>
        <authorList>
            <person name="Suphannarot A."/>
            <person name="Mingma R."/>
        </authorList>
    </citation>
    <scope>NUCLEOTIDE SEQUENCE [LARGE SCALE GENOMIC DNA]</scope>
    <source>
        <strain evidence="17 18">PKS22-38</strain>
    </source>
</reference>
<dbReference type="PROSITE" id="PS51068">
    <property type="entry name" value="FPG_CAT"/>
    <property type="match status" value="1"/>
</dbReference>
<keyword evidence="10" id="KW-0456">Lyase</keyword>
<dbReference type="SUPFAM" id="SSF57716">
    <property type="entry name" value="Glucocorticoid receptor-like (DNA-binding domain)"/>
    <property type="match status" value="1"/>
</dbReference>
<dbReference type="PROSITE" id="PS01242">
    <property type="entry name" value="ZF_FPG_1"/>
    <property type="match status" value="1"/>
</dbReference>
<comment type="caution">
    <text evidence="17">The sequence shown here is derived from an EMBL/GenBank/DDBJ whole genome shotgun (WGS) entry which is preliminary data.</text>
</comment>
<dbReference type="Gene3D" id="3.20.190.10">
    <property type="entry name" value="MutM-like, N-terminal"/>
    <property type="match status" value="1"/>
</dbReference>
<dbReference type="Proteomes" id="UP001335729">
    <property type="component" value="Unassembled WGS sequence"/>
</dbReference>
<evidence type="ECO:0000256" key="8">
    <source>
        <dbReference type="ARBA" id="ARBA00023125"/>
    </source>
</evidence>
<dbReference type="CDD" id="cd08971">
    <property type="entry name" value="AcNei2_N"/>
    <property type="match status" value="1"/>
</dbReference>
<dbReference type="RefSeq" id="WP_330503748.1">
    <property type="nucleotide sequence ID" value="NZ_JAZDUE010000003.1"/>
</dbReference>
<dbReference type="SUPFAM" id="SSF81624">
    <property type="entry name" value="N-terminal domain of MutM-like DNA repair proteins"/>
    <property type="match status" value="1"/>
</dbReference>
<comment type="similarity">
    <text evidence="1">Belongs to the FPG family.</text>
</comment>
<dbReference type="InterPro" id="IPR015887">
    <property type="entry name" value="DNA_glyclase_Znf_dom_DNA_BS"/>
</dbReference>
<dbReference type="PROSITE" id="PS51066">
    <property type="entry name" value="ZF_FPG_2"/>
    <property type="match status" value="1"/>
</dbReference>
<comment type="catalytic activity">
    <reaction evidence="13">
        <text>2'-deoxyribonucleotide-(2'-deoxyribose 5'-phosphate)-2'-deoxyribonucleotide-DNA = a 3'-end 2'-deoxyribonucleotide-(2,3-dehydro-2,3-deoxyribose 5'-phosphate)-DNA + a 5'-end 5'-phospho-2'-deoxyribonucleoside-DNA + H(+)</text>
        <dbReference type="Rhea" id="RHEA:66592"/>
        <dbReference type="Rhea" id="RHEA-COMP:13180"/>
        <dbReference type="Rhea" id="RHEA-COMP:16897"/>
        <dbReference type="Rhea" id="RHEA-COMP:17067"/>
        <dbReference type="ChEBI" id="CHEBI:15378"/>
        <dbReference type="ChEBI" id="CHEBI:136412"/>
        <dbReference type="ChEBI" id="CHEBI:157695"/>
        <dbReference type="ChEBI" id="CHEBI:167181"/>
        <dbReference type="EC" id="4.2.99.18"/>
    </reaction>
</comment>
<evidence type="ECO:0000256" key="14">
    <source>
        <dbReference type="PROSITE-ProRule" id="PRU00391"/>
    </source>
</evidence>
<keyword evidence="18" id="KW-1185">Reference proteome</keyword>
<accession>A0ABU7MQ40</accession>
<keyword evidence="11" id="KW-0511">Multifunctional enzyme</keyword>
<keyword evidence="8" id="KW-0238">DNA-binding</keyword>
<dbReference type="InterPro" id="IPR044090">
    <property type="entry name" value="Nei2_N"/>
</dbReference>
<dbReference type="PANTHER" id="PTHR42697:SF1">
    <property type="entry name" value="ENDONUCLEASE 8"/>
    <property type="match status" value="1"/>
</dbReference>
<evidence type="ECO:0000259" key="15">
    <source>
        <dbReference type="PROSITE" id="PS51066"/>
    </source>
</evidence>
<dbReference type="InterPro" id="IPR010979">
    <property type="entry name" value="Ribosomal_uS13-like_H2TH"/>
</dbReference>
<dbReference type="InterPro" id="IPR012319">
    <property type="entry name" value="FPG_cat"/>
</dbReference>
<evidence type="ECO:0000256" key="1">
    <source>
        <dbReference type="ARBA" id="ARBA00009409"/>
    </source>
</evidence>
<keyword evidence="4" id="KW-0227">DNA damage</keyword>
<dbReference type="SMART" id="SM01232">
    <property type="entry name" value="H2TH"/>
    <property type="match status" value="1"/>
</dbReference>
<evidence type="ECO:0000256" key="4">
    <source>
        <dbReference type="ARBA" id="ARBA00022763"/>
    </source>
</evidence>